<dbReference type="Gene3D" id="4.10.410.10">
    <property type="entry name" value="Pancreatic trypsin inhibitor Kunitz domain"/>
    <property type="match status" value="3"/>
</dbReference>
<evidence type="ECO:0000256" key="5">
    <source>
        <dbReference type="ARBA" id="ARBA00023084"/>
    </source>
</evidence>
<dbReference type="Pfam" id="PF00014">
    <property type="entry name" value="Kunitz_BPTI"/>
    <property type="match status" value="3"/>
</dbReference>
<feature type="signal peptide" evidence="8">
    <location>
        <begin position="1"/>
        <end position="20"/>
    </location>
</feature>
<keyword evidence="11" id="KW-1185">Reference proteome</keyword>
<dbReference type="InterPro" id="IPR036880">
    <property type="entry name" value="Kunitz_BPTI_sf"/>
</dbReference>
<dbReference type="GeneTree" id="ENSGT00940000159917"/>
<sequence>MGFRLLQVVLLLSLLIYGFALPSTDVCLQQLDEGPCDGGSRRWYYNTITQECEEFQYGGCLGNDNNFRTFEQCKKTCWRIPKVPRFCRLSQEEGIGRAYLRRYFFNMATMQCELFIYGGINGNGNNFDSMASCEEYCRPQRNIPQICNRPLDKGTCFASIPRFYFNAASRSCEEFQYTGCGGNSNNFISREGCTRVCVQGILMKSRTQERRKIRLKISSANRPQF</sequence>
<evidence type="ECO:0000259" key="9">
    <source>
        <dbReference type="PROSITE" id="PS50279"/>
    </source>
</evidence>
<organism evidence="10 11">
    <name type="scientific">Paramormyrops kingsleyae</name>
    <dbReference type="NCBI Taxonomy" id="1676925"/>
    <lineage>
        <taxon>Eukaryota</taxon>
        <taxon>Metazoa</taxon>
        <taxon>Chordata</taxon>
        <taxon>Craniata</taxon>
        <taxon>Vertebrata</taxon>
        <taxon>Euteleostomi</taxon>
        <taxon>Actinopterygii</taxon>
        <taxon>Neopterygii</taxon>
        <taxon>Teleostei</taxon>
        <taxon>Osteoglossocephala</taxon>
        <taxon>Osteoglossomorpha</taxon>
        <taxon>Osteoglossiformes</taxon>
        <taxon>Mormyridae</taxon>
        <taxon>Paramormyrops</taxon>
    </lineage>
</organism>
<dbReference type="GO" id="GO:0004867">
    <property type="term" value="F:serine-type endopeptidase inhibitor activity"/>
    <property type="evidence" value="ECO:0007669"/>
    <property type="project" value="UniProtKB-UniRule"/>
</dbReference>
<accession>A0A3B3R8E0</accession>
<evidence type="ECO:0000256" key="6">
    <source>
        <dbReference type="ARBA" id="ARBA00023157"/>
    </source>
</evidence>
<evidence type="ECO:0000313" key="11">
    <source>
        <dbReference type="Proteomes" id="UP000261540"/>
    </source>
</evidence>
<dbReference type="FunFam" id="4.10.410.10:FF:000004">
    <property type="entry name" value="Tissue factor pathway inhibitor"/>
    <property type="match status" value="1"/>
</dbReference>
<dbReference type="STRING" id="1676925.ENSPKIP00000013901"/>
<dbReference type="CTD" id="7980"/>
<evidence type="ECO:0000256" key="7">
    <source>
        <dbReference type="ARBA" id="ARBA00023180"/>
    </source>
</evidence>
<dbReference type="GO" id="GO:0007507">
    <property type="term" value="P:heart development"/>
    <property type="evidence" value="ECO:0007669"/>
    <property type="project" value="Ensembl"/>
</dbReference>
<dbReference type="InterPro" id="IPR050098">
    <property type="entry name" value="TFPI/VKTCI-like"/>
</dbReference>
<protein>
    <recommendedName>
        <fullName evidence="8">Tissue factor pathway inhibitor</fullName>
    </recommendedName>
</protein>
<dbReference type="GO" id="GO:0045214">
    <property type="term" value="P:sarcomere organization"/>
    <property type="evidence" value="ECO:0007669"/>
    <property type="project" value="Ensembl"/>
</dbReference>
<dbReference type="Proteomes" id="UP000261540">
    <property type="component" value="Unplaced"/>
</dbReference>
<dbReference type="GO" id="GO:0007417">
    <property type="term" value="P:central nervous system development"/>
    <property type="evidence" value="ECO:0007669"/>
    <property type="project" value="Ensembl"/>
</dbReference>
<dbReference type="GO" id="GO:0005615">
    <property type="term" value="C:extracellular space"/>
    <property type="evidence" value="ECO:0007669"/>
    <property type="project" value="TreeGrafter"/>
</dbReference>
<reference evidence="10" key="2">
    <citation type="submission" date="2025-09" db="UniProtKB">
        <authorList>
            <consortium name="Ensembl"/>
        </authorList>
    </citation>
    <scope>IDENTIFICATION</scope>
</reference>
<keyword evidence="3" id="KW-0677">Repeat</keyword>
<feature type="domain" description="BPTI/Kunitz inhibitor" evidence="9">
    <location>
        <begin position="147"/>
        <end position="197"/>
    </location>
</feature>
<keyword evidence="1 8" id="KW-0646">Protease inhibitor</keyword>
<dbReference type="PRINTS" id="PR00759">
    <property type="entry name" value="BASICPTASE"/>
</dbReference>
<evidence type="ECO:0000256" key="8">
    <source>
        <dbReference type="PIRNR" id="PIRNR001620"/>
    </source>
</evidence>
<proteinExistence type="predicted"/>
<dbReference type="SUPFAM" id="SSF57362">
    <property type="entry name" value="BPTI-like"/>
    <property type="match status" value="3"/>
</dbReference>
<evidence type="ECO:0000256" key="2">
    <source>
        <dbReference type="ARBA" id="ARBA00022696"/>
    </source>
</evidence>
<dbReference type="AlphaFoldDB" id="A0A3B3R8E0"/>
<dbReference type="PANTHER" id="PTHR10083:SF374">
    <property type="entry name" value="BPTI_KUNITZ INHIBITOR DOMAIN-CONTAINING PROTEIN"/>
    <property type="match status" value="1"/>
</dbReference>
<dbReference type="GO" id="GO:1903706">
    <property type="term" value="P:regulation of hemopoiesis"/>
    <property type="evidence" value="ECO:0007669"/>
    <property type="project" value="Ensembl"/>
</dbReference>
<evidence type="ECO:0000256" key="3">
    <source>
        <dbReference type="ARBA" id="ARBA00022737"/>
    </source>
</evidence>
<keyword evidence="6" id="KW-1015">Disulfide bond</keyword>
<keyword evidence="7" id="KW-0325">Glycoprotein</keyword>
<dbReference type="InterPro" id="IPR020901">
    <property type="entry name" value="Prtase_inh_Kunz-CS"/>
</dbReference>
<dbReference type="SMART" id="SM00131">
    <property type="entry name" value="KU"/>
    <property type="match status" value="3"/>
</dbReference>
<evidence type="ECO:0000313" key="10">
    <source>
        <dbReference type="Ensembl" id="ENSPKIP00000013901.1"/>
    </source>
</evidence>
<keyword evidence="8" id="KW-0732">Signal</keyword>
<dbReference type="PANTHER" id="PTHR10083">
    <property type="entry name" value="KUNITZ-TYPE PROTEASE INHIBITOR-RELATED"/>
    <property type="match status" value="1"/>
</dbReference>
<name>A0A3B3R8E0_9TELE</name>
<dbReference type="PROSITE" id="PS00280">
    <property type="entry name" value="BPTI_KUNITZ_1"/>
    <property type="match status" value="2"/>
</dbReference>
<dbReference type="KEGG" id="pki:111843881"/>
<dbReference type="InterPro" id="IPR008296">
    <property type="entry name" value="TFPI-like"/>
</dbReference>
<dbReference type="RefSeq" id="XP_023667591.1">
    <property type="nucleotide sequence ID" value="XM_023811823.2"/>
</dbReference>
<reference evidence="10" key="1">
    <citation type="submission" date="2025-08" db="UniProtKB">
        <authorList>
            <consortium name="Ensembl"/>
        </authorList>
    </citation>
    <scope>IDENTIFICATION</scope>
</reference>
<evidence type="ECO:0000256" key="1">
    <source>
        <dbReference type="ARBA" id="ARBA00022690"/>
    </source>
</evidence>
<dbReference type="GO" id="GO:0007596">
    <property type="term" value="P:blood coagulation"/>
    <property type="evidence" value="ECO:0007669"/>
    <property type="project" value="UniProtKB-UniRule"/>
</dbReference>
<evidence type="ECO:0000256" key="4">
    <source>
        <dbReference type="ARBA" id="ARBA00022900"/>
    </source>
</evidence>
<keyword evidence="4 8" id="KW-0722">Serine protease inhibitor</keyword>
<keyword evidence="2 8" id="KW-0356">Hemostasis</keyword>
<comment type="subcellular location">
    <subcellularLocation>
        <location evidence="8">Secreted</location>
    </subcellularLocation>
</comment>
<dbReference type="PROSITE" id="PS50279">
    <property type="entry name" value="BPTI_KUNITZ_2"/>
    <property type="match status" value="3"/>
</dbReference>
<feature type="domain" description="BPTI/Kunitz inhibitor" evidence="9">
    <location>
        <begin position="87"/>
        <end position="137"/>
    </location>
</feature>
<feature type="domain" description="BPTI/Kunitz inhibitor" evidence="9">
    <location>
        <begin position="27"/>
        <end position="77"/>
    </location>
</feature>
<dbReference type="InterPro" id="IPR002223">
    <property type="entry name" value="Kunitz_BPTI"/>
</dbReference>
<dbReference type="PIRSF" id="PIRSF001620">
    <property type="entry name" value="TFPI"/>
    <property type="match status" value="1"/>
</dbReference>
<dbReference type="OrthoDB" id="5950222at2759"/>
<keyword evidence="5 8" id="KW-0094">Blood coagulation</keyword>
<dbReference type="GeneID" id="111843881"/>
<feature type="chain" id="PRO_5017106999" description="Tissue factor pathway inhibitor" evidence="8">
    <location>
        <begin position="21"/>
        <end position="225"/>
    </location>
</feature>
<dbReference type="Ensembl" id="ENSPKIT00000038332.1">
    <property type="protein sequence ID" value="ENSPKIP00000013901.1"/>
    <property type="gene ID" value="ENSPKIG00000001156.1"/>
</dbReference>